<evidence type="ECO:0000313" key="2">
    <source>
        <dbReference type="EMBL" id="KPV53382.1"/>
    </source>
</evidence>
<keyword evidence="1" id="KW-0812">Transmembrane</keyword>
<sequence length="149" mass="17170">MVTTTNKQSRGASDVLGFFYGLWAFSALGRSSWEYLFKKNVATYVPAHLSTFVGVLYIFIIVGLRKRTPRWWWATLALLSVELLGVLIVGTIDVIWHPFPYATVWSNYGIGYFFMPLVLPFVGLWWMLRRETRAAYGVTIERTNSKFNT</sequence>
<feature type="transmembrane region" description="Helical" evidence="1">
    <location>
        <begin position="108"/>
        <end position="128"/>
    </location>
</feature>
<keyword evidence="3" id="KW-1185">Reference proteome</keyword>
<feature type="transmembrane region" description="Helical" evidence="1">
    <location>
        <begin position="12"/>
        <end position="29"/>
    </location>
</feature>
<protein>
    <submittedName>
        <fullName evidence="2">Uncharacterized protein</fullName>
    </submittedName>
</protein>
<accession>A0A0P9DIW9</accession>
<evidence type="ECO:0000256" key="1">
    <source>
        <dbReference type="SAM" id="Phobius"/>
    </source>
</evidence>
<keyword evidence="1" id="KW-0472">Membrane</keyword>
<dbReference type="AlphaFoldDB" id="A0A0P9DIW9"/>
<comment type="caution">
    <text evidence="2">The sequence shown here is derived from an EMBL/GenBank/DDBJ whole genome shotgun (WGS) entry which is preliminary data.</text>
</comment>
<organism evidence="2 3">
    <name type="scientific">Kouleothrix aurantiaca</name>
    <dbReference type="NCBI Taxonomy" id="186479"/>
    <lineage>
        <taxon>Bacteria</taxon>
        <taxon>Bacillati</taxon>
        <taxon>Chloroflexota</taxon>
        <taxon>Chloroflexia</taxon>
        <taxon>Chloroflexales</taxon>
        <taxon>Roseiflexineae</taxon>
        <taxon>Roseiflexaceae</taxon>
        <taxon>Kouleothrix</taxon>
    </lineage>
</organism>
<dbReference type="EMBL" id="LJCR01000272">
    <property type="protein sequence ID" value="KPV53382.1"/>
    <property type="molecule type" value="Genomic_DNA"/>
</dbReference>
<reference evidence="2 3" key="1">
    <citation type="submission" date="2015-09" db="EMBL/GenBank/DDBJ databases">
        <title>Draft genome sequence of Kouleothrix aurantiaca JCM 19913.</title>
        <authorList>
            <person name="Hemp J."/>
        </authorList>
    </citation>
    <scope>NUCLEOTIDE SEQUENCE [LARGE SCALE GENOMIC DNA]</scope>
    <source>
        <strain evidence="2 3">COM-B</strain>
    </source>
</reference>
<feature type="transmembrane region" description="Helical" evidence="1">
    <location>
        <begin position="71"/>
        <end position="96"/>
    </location>
</feature>
<name>A0A0P9DIW9_9CHLR</name>
<keyword evidence="1" id="KW-1133">Transmembrane helix</keyword>
<feature type="transmembrane region" description="Helical" evidence="1">
    <location>
        <begin position="41"/>
        <end position="64"/>
    </location>
</feature>
<dbReference type="Proteomes" id="UP000050509">
    <property type="component" value="Unassembled WGS sequence"/>
</dbReference>
<evidence type="ECO:0000313" key="3">
    <source>
        <dbReference type="Proteomes" id="UP000050509"/>
    </source>
</evidence>
<gene>
    <name evidence="2" type="ORF">SE17_09980</name>
</gene>
<proteinExistence type="predicted"/>